<proteinExistence type="predicted"/>
<dbReference type="AlphaFoldDB" id="A0A6G1K8Y7"/>
<feature type="region of interest" description="Disordered" evidence="1">
    <location>
        <begin position="1"/>
        <end position="55"/>
    </location>
</feature>
<dbReference type="EMBL" id="MU005771">
    <property type="protein sequence ID" value="KAF2709083.1"/>
    <property type="molecule type" value="Genomic_DNA"/>
</dbReference>
<accession>A0A6G1K8Y7</accession>
<keyword evidence="3" id="KW-1185">Reference proteome</keyword>
<evidence type="ECO:0000313" key="2">
    <source>
        <dbReference type="EMBL" id="KAF2709083.1"/>
    </source>
</evidence>
<dbReference type="Proteomes" id="UP000799428">
    <property type="component" value="Unassembled WGS sequence"/>
</dbReference>
<evidence type="ECO:0000313" key="3">
    <source>
        <dbReference type="Proteomes" id="UP000799428"/>
    </source>
</evidence>
<gene>
    <name evidence="2" type="ORF">K504DRAFT_468292</name>
</gene>
<protein>
    <submittedName>
        <fullName evidence="2">Uncharacterized protein</fullName>
    </submittedName>
</protein>
<evidence type="ECO:0000256" key="1">
    <source>
        <dbReference type="SAM" id="MobiDB-lite"/>
    </source>
</evidence>
<organism evidence="2 3">
    <name type="scientific">Pleomassaria siparia CBS 279.74</name>
    <dbReference type="NCBI Taxonomy" id="1314801"/>
    <lineage>
        <taxon>Eukaryota</taxon>
        <taxon>Fungi</taxon>
        <taxon>Dikarya</taxon>
        <taxon>Ascomycota</taxon>
        <taxon>Pezizomycotina</taxon>
        <taxon>Dothideomycetes</taxon>
        <taxon>Pleosporomycetidae</taxon>
        <taxon>Pleosporales</taxon>
        <taxon>Pleomassariaceae</taxon>
        <taxon>Pleomassaria</taxon>
    </lineage>
</organism>
<name>A0A6G1K8Y7_9PLEO</name>
<feature type="compositionally biased region" description="Polar residues" evidence="1">
    <location>
        <begin position="1"/>
        <end position="21"/>
    </location>
</feature>
<sequence>MSPLATPSPSLIHSRHCPSQASRDDVGHLSSGHAISPLATPSSFLLRPRPIVPTTHSQPITISSLQLPSSSAVTRQTLRVTEDE</sequence>
<reference evidence="2" key="1">
    <citation type="journal article" date="2020" name="Stud. Mycol.">
        <title>101 Dothideomycetes genomes: a test case for predicting lifestyles and emergence of pathogens.</title>
        <authorList>
            <person name="Haridas S."/>
            <person name="Albert R."/>
            <person name="Binder M."/>
            <person name="Bloem J."/>
            <person name="Labutti K."/>
            <person name="Salamov A."/>
            <person name="Andreopoulos B."/>
            <person name="Baker S."/>
            <person name="Barry K."/>
            <person name="Bills G."/>
            <person name="Bluhm B."/>
            <person name="Cannon C."/>
            <person name="Castanera R."/>
            <person name="Culley D."/>
            <person name="Daum C."/>
            <person name="Ezra D."/>
            <person name="Gonzalez J."/>
            <person name="Henrissat B."/>
            <person name="Kuo A."/>
            <person name="Liang C."/>
            <person name="Lipzen A."/>
            <person name="Lutzoni F."/>
            <person name="Magnuson J."/>
            <person name="Mondo S."/>
            <person name="Nolan M."/>
            <person name="Ohm R."/>
            <person name="Pangilinan J."/>
            <person name="Park H.-J."/>
            <person name="Ramirez L."/>
            <person name="Alfaro M."/>
            <person name="Sun H."/>
            <person name="Tritt A."/>
            <person name="Yoshinaga Y."/>
            <person name="Zwiers L.-H."/>
            <person name="Turgeon B."/>
            <person name="Goodwin S."/>
            <person name="Spatafora J."/>
            <person name="Crous P."/>
            <person name="Grigoriev I."/>
        </authorList>
    </citation>
    <scope>NUCLEOTIDE SEQUENCE</scope>
    <source>
        <strain evidence="2">CBS 279.74</strain>
    </source>
</reference>